<reference evidence="2" key="1">
    <citation type="submission" date="2013-03" db="EMBL/GenBank/DDBJ databases">
        <title>The Genome Sequence of Anopheles minimus MINIMUS1.</title>
        <authorList>
            <consortium name="The Broad Institute Genomics Platform"/>
            <person name="Neafsey D.E."/>
            <person name="Walton C."/>
            <person name="Walker B."/>
            <person name="Young S.K."/>
            <person name="Zeng Q."/>
            <person name="Gargeya S."/>
            <person name="Fitzgerald M."/>
            <person name="Haas B."/>
            <person name="Abouelleil A."/>
            <person name="Allen A.W."/>
            <person name="Alvarado L."/>
            <person name="Arachchi H.M."/>
            <person name="Berlin A.M."/>
            <person name="Chapman S.B."/>
            <person name="Gainer-Dewar J."/>
            <person name="Goldberg J."/>
            <person name="Griggs A."/>
            <person name="Gujja S."/>
            <person name="Hansen M."/>
            <person name="Howarth C."/>
            <person name="Imamovic A."/>
            <person name="Ireland A."/>
            <person name="Larimer J."/>
            <person name="McCowan C."/>
            <person name="Murphy C."/>
            <person name="Pearson M."/>
            <person name="Poon T.W."/>
            <person name="Priest M."/>
            <person name="Roberts A."/>
            <person name="Saif S."/>
            <person name="Shea T."/>
            <person name="Sisk P."/>
            <person name="Sykes S."/>
            <person name="Wortman J."/>
            <person name="Nusbaum C."/>
            <person name="Birren B."/>
        </authorList>
    </citation>
    <scope>NUCLEOTIDE SEQUENCE [LARGE SCALE GENOMIC DNA]</scope>
    <source>
        <strain evidence="2">MINIMUS1</strain>
    </source>
</reference>
<dbReference type="VEuPathDB" id="VectorBase:AMIN010274"/>
<proteinExistence type="predicted"/>
<sequence length="241" mass="27396">MSWKQLSRKLRKSVLYCQQYWQSKLKDYAKYRESHDRDPSPAMQQMDFVGQNVHELLKRAKQLCAKDTTLPAPFSCSSENETSDESTLMTMKRETPAILEVVEILPSPPPTKRARRNAVDGDLCDTNHNMETAASHQPVVCLTRLPSTSTHISTVGNEEQYDVVSHPENIQTLPKQEWTTTSFWNISTEQRTNEVLSDNLPANLHAFGLFVSTTLNNFPTTQQITLKGKIFELLQNAELGK</sequence>
<dbReference type="Proteomes" id="UP000075920">
    <property type="component" value="Unassembled WGS sequence"/>
</dbReference>
<reference evidence="1" key="2">
    <citation type="submission" date="2020-05" db="UniProtKB">
        <authorList>
            <consortium name="EnsemblMetazoa"/>
        </authorList>
    </citation>
    <scope>IDENTIFICATION</scope>
    <source>
        <strain evidence="1">MINIMUS1</strain>
    </source>
</reference>
<protein>
    <submittedName>
        <fullName evidence="1">Uncharacterized protein</fullName>
    </submittedName>
</protein>
<dbReference type="AlphaFoldDB" id="A0A182WIS0"/>
<dbReference type="EnsemblMetazoa" id="AMIN010274-RA">
    <property type="protein sequence ID" value="AMIN010274-PA"/>
    <property type="gene ID" value="AMIN010274"/>
</dbReference>
<organism evidence="1 2">
    <name type="scientific">Anopheles minimus</name>
    <dbReference type="NCBI Taxonomy" id="112268"/>
    <lineage>
        <taxon>Eukaryota</taxon>
        <taxon>Metazoa</taxon>
        <taxon>Ecdysozoa</taxon>
        <taxon>Arthropoda</taxon>
        <taxon>Hexapoda</taxon>
        <taxon>Insecta</taxon>
        <taxon>Pterygota</taxon>
        <taxon>Neoptera</taxon>
        <taxon>Endopterygota</taxon>
        <taxon>Diptera</taxon>
        <taxon>Nematocera</taxon>
        <taxon>Culicoidea</taxon>
        <taxon>Culicidae</taxon>
        <taxon>Anophelinae</taxon>
        <taxon>Anopheles</taxon>
    </lineage>
</organism>
<evidence type="ECO:0000313" key="2">
    <source>
        <dbReference type="Proteomes" id="UP000075920"/>
    </source>
</evidence>
<keyword evidence="2" id="KW-1185">Reference proteome</keyword>
<accession>A0A182WIS0</accession>
<name>A0A182WIS0_9DIPT</name>
<evidence type="ECO:0000313" key="1">
    <source>
        <dbReference type="EnsemblMetazoa" id="AMIN010274-PA"/>
    </source>
</evidence>